<evidence type="ECO:0000313" key="2">
    <source>
        <dbReference type="EMBL" id="KKR70333.1"/>
    </source>
</evidence>
<accession>A0A0G0SZT6</accession>
<sequence length="69" mass="7263">MLIGLVLCVSGLVFGFIMVYVGGFSAKITNNNTGVGCLSLLGILFGGGTACVGFILFVLDAFRFILTYF</sequence>
<evidence type="ECO:0000313" key="3">
    <source>
        <dbReference type="Proteomes" id="UP000034562"/>
    </source>
</evidence>
<organism evidence="2 3">
    <name type="scientific">Candidatus Woesebacteria bacterium GW2011_GWA2_40_7b</name>
    <dbReference type="NCBI Taxonomy" id="1618563"/>
    <lineage>
        <taxon>Bacteria</taxon>
        <taxon>Candidatus Woeseibacteriota</taxon>
    </lineage>
</organism>
<dbReference type="STRING" id="1618563.UU12_C0023G0006"/>
<proteinExistence type="predicted"/>
<keyword evidence="1" id="KW-0472">Membrane</keyword>
<comment type="caution">
    <text evidence="2">The sequence shown here is derived from an EMBL/GenBank/DDBJ whole genome shotgun (WGS) entry which is preliminary data.</text>
</comment>
<dbReference type="AlphaFoldDB" id="A0A0G0SZT6"/>
<keyword evidence="1" id="KW-0812">Transmembrane</keyword>
<dbReference type="Proteomes" id="UP000034562">
    <property type="component" value="Unassembled WGS sequence"/>
</dbReference>
<gene>
    <name evidence="2" type="ORF">UU12_C0023G0006</name>
</gene>
<feature type="transmembrane region" description="Helical" evidence="1">
    <location>
        <begin position="39"/>
        <end position="59"/>
    </location>
</feature>
<protein>
    <submittedName>
        <fullName evidence="2">Uncharacterized protein</fullName>
    </submittedName>
</protein>
<reference evidence="2 3" key="1">
    <citation type="journal article" date="2015" name="Nature">
        <title>rRNA introns, odd ribosomes, and small enigmatic genomes across a large radiation of phyla.</title>
        <authorList>
            <person name="Brown C.T."/>
            <person name="Hug L.A."/>
            <person name="Thomas B.C."/>
            <person name="Sharon I."/>
            <person name="Castelle C.J."/>
            <person name="Singh A."/>
            <person name="Wilkins M.J."/>
            <person name="Williams K.H."/>
            <person name="Banfield J.F."/>
        </authorList>
    </citation>
    <scope>NUCLEOTIDE SEQUENCE [LARGE SCALE GENOMIC DNA]</scope>
</reference>
<dbReference type="EMBL" id="LBZK01000023">
    <property type="protein sequence ID" value="KKR70333.1"/>
    <property type="molecule type" value="Genomic_DNA"/>
</dbReference>
<evidence type="ECO:0000256" key="1">
    <source>
        <dbReference type="SAM" id="Phobius"/>
    </source>
</evidence>
<name>A0A0G0SZT6_9BACT</name>
<keyword evidence="1" id="KW-1133">Transmembrane helix</keyword>